<dbReference type="GO" id="GO:0046872">
    <property type="term" value="F:metal ion binding"/>
    <property type="evidence" value="ECO:0007669"/>
    <property type="project" value="UniProtKB-UniRule"/>
</dbReference>
<evidence type="ECO:0000256" key="12">
    <source>
        <dbReference type="ARBA" id="ARBA00023136"/>
    </source>
</evidence>
<organism evidence="16 17">
    <name type="scientific">PS1 clade bacterium</name>
    <dbReference type="NCBI Taxonomy" id="2175152"/>
    <lineage>
        <taxon>Bacteria</taxon>
        <taxon>Pseudomonadati</taxon>
        <taxon>Pseudomonadota</taxon>
        <taxon>Alphaproteobacteria</taxon>
        <taxon>PS1 clade</taxon>
    </lineage>
</organism>
<evidence type="ECO:0000256" key="10">
    <source>
        <dbReference type="ARBA" id="ARBA00023002"/>
    </source>
</evidence>
<dbReference type="EC" id="1.3.99.-" evidence="14 15"/>
<evidence type="ECO:0000256" key="5">
    <source>
        <dbReference type="ARBA" id="ARBA00022475"/>
    </source>
</evidence>
<feature type="binding site" description="axial binding residue" evidence="14">
    <location>
        <position position="93"/>
    </location>
    <ligand>
        <name>heme</name>
        <dbReference type="ChEBI" id="CHEBI:30413"/>
    </ligand>
    <ligandPart>
        <name>Fe</name>
        <dbReference type="ChEBI" id="CHEBI:18248"/>
    </ligandPart>
</feature>
<evidence type="ECO:0000313" key="17">
    <source>
        <dbReference type="Proteomes" id="UP000252132"/>
    </source>
</evidence>
<sequence length="149" mass="17251">MADILTGAYTWLLALHLISVMFWMAGMYYLPRLFVYHAEAMENNEPYKIFERMEYNLIRIIINPAMIAAWIFGLLLLFSPGQIESAGYWLPIKLSAVIILSGYHGMLSSWRKKFLLETSPKSSKFFRMVNEIPPILTVLIVIMVIVKPF</sequence>
<keyword evidence="12 14" id="KW-0472">Membrane</keyword>
<dbReference type="PANTHER" id="PTHR40255:SF1">
    <property type="entry name" value="PROTOPORPHYRINOGEN IX OXIDASE"/>
    <property type="match status" value="1"/>
</dbReference>
<keyword evidence="10 14" id="KW-0560">Oxidoreductase</keyword>
<dbReference type="HAMAP" id="MF_02239">
    <property type="entry name" value="HemJ"/>
    <property type="match status" value="1"/>
</dbReference>
<protein>
    <recommendedName>
        <fullName evidence="4 14">Protoporphyrinogen IX oxidase</fullName>
        <shortName evidence="14">PPO</shortName>
        <ecNumber evidence="14 15">1.3.99.-</ecNumber>
    </recommendedName>
</protein>
<dbReference type="PIRSF" id="PIRSF004638">
    <property type="entry name" value="UCP004638"/>
    <property type="match status" value="1"/>
</dbReference>
<evidence type="ECO:0000256" key="2">
    <source>
        <dbReference type="ARBA" id="ARBA00005073"/>
    </source>
</evidence>
<comment type="subunit">
    <text evidence="14">Homodimer.</text>
</comment>
<keyword evidence="6 14" id="KW-0349">Heme</keyword>
<keyword evidence="5 14" id="KW-1003">Cell membrane</keyword>
<evidence type="ECO:0000256" key="8">
    <source>
        <dbReference type="ARBA" id="ARBA00022723"/>
    </source>
</evidence>
<comment type="function">
    <text evidence="14 15">Catalyzes the oxidation of protoporphyrinogen IX to protoporphyrin IX.</text>
</comment>
<comment type="caution">
    <text evidence="16">The sequence shown here is derived from an EMBL/GenBank/DDBJ whole genome shotgun (WGS) entry which is preliminary data.</text>
</comment>
<comment type="subcellular location">
    <subcellularLocation>
        <location evidence="1 14">Cell membrane</location>
        <topology evidence="1 14">Multi-pass membrane protein</topology>
    </subcellularLocation>
</comment>
<dbReference type="AlphaFoldDB" id="A0A368E2R2"/>
<keyword evidence="8 14" id="KW-0479">Metal-binding</keyword>
<comment type="catalytic activity">
    <reaction evidence="13 14 15">
        <text>protoporphyrinogen IX + 3 A = protoporphyrin IX + 3 AH2</text>
        <dbReference type="Rhea" id="RHEA:62000"/>
        <dbReference type="ChEBI" id="CHEBI:13193"/>
        <dbReference type="ChEBI" id="CHEBI:17499"/>
        <dbReference type="ChEBI" id="CHEBI:57306"/>
        <dbReference type="ChEBI" id="CHEBI:57307"/>
    </reaction>
</comment>
<evidence type="ECO:0000256" key="15">
    <source>
        <dbReference type="PIRNR" id="PIRNR004638"/>
    </source>
</evidence>
<evidence type="ECO:0000256" key="14">
    <source>
        <dbReference type="HAMAP-Rule" id="MF_02239"/>
    </source>
</evidence>
<dbReference type="InterPro" id="IPR005265">
    <property type="entry name" value="HemJ-like"/>
</dbReference>
<evidence type="ECO:0000256" key="9">
    <source>
        <dbReference type="ARBA" id="ARBA00022989"/>
    </source>
</evidence>
<name>A0A368E2R2_9PROT</name>
<accession>A0A368E2R2</accession>
<evidence type="ECO:0000256" key="4">
    <source>
        <dbReference type="ARBA" id="ARBA00017504"/>
    </source>
</evidence>
<comment type="cofactor">
    <cofactor evidence="14 15">
        <name>heme b</name>
        <dbReference type="ChEBI" id="CHEBI:60344"/>
    </cofactor>
    <text evidence="14 15">Binds 1 heme b (iron(II)-protoporphyrin IX) group per subunit.</text>
</comment>
<evidence type="ECO:0000256" key="11">
    <source>
        <dbReference type="ARBA" id="ARBA00023004"/>
    </source>
</evidence>
<dbReference type="GO" id="GO:0006782">
    <property type="term" value="P:protoporphyrinogen IX biosynthetic process"/>
    <property type="evidence" value="ECO:0007669"/>
    <property type="project" value="UniProtKB-UniRule"/>
</dbReference>
<feature type="transmembrane region" description="Helical" evidence="14">
    <location>
        <begin position="88"/>
        <end position="107"/>
    </location>
</feature>
<gene>
    <name evidence="16" type="primary">hemJ</name>
    <name evidence="16" type="ORF">DBW69_00175</name>
</gene>
<comment type="pathway">
    <text evidence="2 14 15">Porphyrin-containing compound metabolism; protoporphyrin-IX biosynthesis; protoporphyrin-IX from protoporphyrinogen-IX: step 1/1.</text>
</comment>
<keyword evidence="11 14" id="KW-0408">Iron</keyword>
<proteinExistence type="inferred from homology"/>
<keyword evidence="7 14" id="KW-0812">Transmembrane</keyword>
<evidence type="ECO:0000256" key="3">
    <source>
        <dbReference type="ARBA" id="ARBA00006501"/>
    </source>
</evidence>
<evidence type="ECO:0000313" key="16">
    <source>
        <dbReference type="EMBL" id="RCL78392.1"/>
    </source>
</evidence>
<dbReference type="Proteomes" id="UP000252132">
    <property type="component" value="Unassembled WGS sequence"/>
</dbReference>
<dbReference type="Pfam" id="PF03653">
    <property type="entry name" value="UPF0093"/>
    <property type="match status" value="1"/>
</dbReference>
<evidence type="ECO:0000256" key="1">
    <source>
        <dbReference type="ARBA" id="ARBA00004651"/>
    </source>
</evidence>
<dbReference type="GO" id="GO:0005886">
    <property type="term" value="C:plasma membrane"/>
    <property type="evidence" value="ECO:0007669"/>
    <property type="project" value="UniProtKB-SubCell"/>
</dbReference>
<dbReference type="PANTHER" id="PTHR40255">
    <property type="entry name" value="UPF0093 MEMBRANE PROTEIN SLR1790"/>
    <property type="match status" value="1"/>
</dbReference>
<comment type="similarity">
    <text evidence="3 14 15">Belongs to the HemJ family.</text>
</comment>
<dbReference type="GO" id="GO:0070818">
    <property type="term" value="F:protoporphyrinogen oxidase activity"/>
    <property type="evidence" value="ECO:0007669"/>
    <property type="project" value="UniProtKB-UniRule"/>
</dbReference>
<reference evidence="16 17" key="1">
    <citation type="journal article" date="2018" name="Microbiome">
        <title>Fine metagenomic profile of the Mediterranean stratified and mixed water columns revealed by assembly and recruitment.</title>
        <authorList>
            <person name="Haro-Moreno J.M."/>
            <person name="Lopez-Perez M."/>
            <person name="De La Torre J.R."/>
            <person name="Picazo A."/>
            <person name="Camacho A."/>
            <person name="Rodriguez-Valera F."/>
        </authorList>
    </citation>
    <scope>NUCLEOTIDE SEQUENCE [LARGE SCALE GENOMIC DNA]</scope>
    <source>
        <strain evidence="16">MED-G55</strain>
    </source>
</reference>
<feature type="transmembrane region" description="Helical" evidence="14">
    <location>
        <begin position="12"/>
        <end position="35"/>
    </location>
</feature>
<dbReference type="UniPathway" id="UPA00251">
    <property type="reaction ID" value="UER00324"/>
</dbReference>
<evidence type="ECO:0000256" key="6">
    <source>
        <dbReference type="ARBA" id="ARBA00022617"/>
    </source>
</evidence>
<evidence type="ECO:0000256" key="7">
    <source>
        <dbReference type="ARBA" id="ARBA00022692"/>
    </source>
</evidence>
<dbReference type="EMBL" id="QOQF01000001">
    <property type="protein sequence ID" value="RCL78392.1"/>
    <property type="molecule type" value="Genomic_DNA"/>
</dbReference>
<dbReference type="NCBIfam" id="TIGR00701">
    <property type="entry name" value="protoporphyrinogen oxidase HemJ"/>
    <property type="match status" value="1"/>
</dbReference>
<feature type="transmembrane region" description="Helical" evidence="14">
    <location>
        <begin position="128"/>
        <end position="146"/>
    </location>
</feature>
<keyword evidence="9 14" id="KW-1133">Transmembrane helix</keyword>
<feature type="binding site" description="axial binding residue" evidence="14">
    <location>
        <position position="16"/>
    </location>
    <ligand>
        <name>heme</name>
        <dbReference type="ChEBI" id="CHEBI:30413"/>
    </ligand>
    <ligandPart>
        <name>Fe</name>
        <dbReference type="ChEBI" id="CHEBI:18248"/>
    </ligandPart>
</feature>
<feature type="transmembrane region" description="Helical" evidence="14">
    <location>
        <begin position="56"/>
        <end position="76"/>
    </location>
</feature>
<evidence type="ECO:0000256" key="13">
    <source>
        <dbReference type="ARBA" id="ARBA00048390"/>
    </source>
</evidence>